<feature type="region of interest" description="Disordered" evidence="1">
    <location>
        <begin position="427"/>
        <end position="446"/>
    </location>
</feature>
<evidence type="ECO:0000313" key="3">
    <source>
        <dbReference type="EMBL" id="QHS98371.1"/>
    </source>
</evidence>
<feature type="transmembrane region" description="Helical" evidence="2">
    <location>
        <begin position="117"/>
        <end position="140"/>
    </location>
</feature>
<accession>A0A6C0C2Q3</accession>
<feature type="transmembrane region" description="Helical" evidence="2">
    <location>
        <begin position="146"/>
        <end position="170"/>
    </location>
</feature>
<name>A0A6C0C2Q3_9ZZZZ</name>
<proteinExistence type="predicted"/>
<keyword evidence="2" id="KW-0812">Transmembrane</keyword>
<organism evidence="3">
    <name type="scientific">viral metagenome</name>
    <dbReference type="NCBI Taxonomy" id="1070528"/>
    <lineage>
        <taxon>unclassified sequences</taxon>
        <taxon>metagenomes</taxon>
        <taxon>organismal metagenomes</taxon>
    </lineage>
</organism>
<keyword evidence="2" id="KW-0472">Membrane</keyword>
<reference evidence="3" key="1">
    <citation type="journal article" date="2020" name="Nature">
        <title>Giant virus diversity and host interactions through global metagenomics.</title>
        <authorList>
            <person name="Schulz F."/>
            <person name="Roux S."/>
            <person name="Paez-Espino D."/>
            <person name="Jungbluth S."/>
            <person name="Walsh D.A."/>
            <person name="Denef V.J."/>
            <person name="McMahon K.D."/>
            <person name="Konstantinidis K.T."/>
            <person name="Eloe-Fadrosh E.A."/>
            <person name="Kyrpides N.C."/>
            <person name="Woyke T."/>
        </authorList>
    </citation>
    <scope>NUCLEOTIDE SEQUENCE</scope>
    <source>
        <strain evidence="3">GVMAG-M-3300020185-18</strain>
    </source>
</reference>
<evidence type="ECO:0000256" key="2">
    <source>
        <dbReference type="SAM" id="Phobius"/>
    </source>
</evidence>
<protein>
    <submittedName>
        <fullName evidence="3">Uncharacterized protein</fullName>
    </submittedName>
</protein>
<sequence>MTDVSNNVKLDIDEIDLSGTQLNAAFPVKLTKRKTLQSQPSIVIGEKINPIYEEFRVVNDPQQHWEDVHYKKISYKQVEQDMAALYENENETFSDAFDIIASYVRGQKLIYMEAQNWCVSTLNMFMLPAIFLSAVASVCANEALDVIYGATMLAALNAFISFLLAIVNYMKLDAQSEAHKISSHQYDKLQSLCEFSSGRMLLFGAEGDTQEEENTDVKKKLMTIETKIKEIKETNQFIIPRGIRYQYPNIYNINVFAIIKKIQNCKKDYLTKLRNVLNKMKYVKSDHYDGDESSRAYELKKAYKHKTQIISTILLIKSSFSIIDQIFQQEIMTAQQLKNHKCSSCCYSKPVDPVRINEFIEYIMDPFESWSKPTEYRMNIELVNQAQHRLGTSNRKSFDKQNSHVPISEAQKTAAARNALAIFKSKRKSVRKKEPRQPLFNRGFTDTNLVNSKKNLNDL</sequence>
<dbReference type="AlphaFoldDB" id="A0A6C0C2Q3"/>
<dbReference type="EMBL" id="MN739316">
    <property type="protein sequence ID" value="QHS98371.1"/>
    <property type="molecule type" value="Genomic_DNA"/>
</dbReference>
<keyword evidence="2" id="KW-1133">Transmembrane helix</keyword>
<evidence type="ECO:0000256" key="1">
    <source>
        <dbReference type="SAM" id="MobiDB-lite"/>
    </source>
</evidence>